<evidence type="ECO:0000313" key="10">
    <source>
        <dbReference type="Ensembl" id="ENSLACP00000018439.1"/>
    </source>
</evidence>
<keyword evidence="3 8" id="KW-0812">Transmembrane</keyword>
<evidence type="ECO:0000256" key="7">
    <source>
        <dbReference type="SAM" id="MobiDB-lite"/>
    </source>
</evidence>
<feature type="transmembrane region" description="Helical" evidence="8">
    <location>
        <begin position="105"/>
        <end position="126"/>
    </location>
</feature>
<feature type="transmembrane region" description="Helical" evidence="8">
    <location>
        <begin position="288"/>
        <end position="309"/>
    </location>
</feature>
<keyword evidence="5 8" id="KW-1133">Transmembrane helix</keyword>
<accession>H3B968</accession>
<keyword evidence="11" id="KW-1185">Reference proteome</keyword>
<feature type="region of interest" description="Disordered" evidence="7">
    <location>
        <begin position="528"/>
        <end position="564"/>
    </location>
</feature>
<feature type="transmembrane region" description="Helical" evidence="8">
    <location>
        <begin position="247"/>
        <end position="268"/>
    </location>
</feature>
<dbReference type="AlphaFoldDB" id="H3B968"/>
<evidence type="ECO:0000256" key="4">
    <source>
        <dbReference type="ARBA" id="ARBA00022729"/>
    </source>
</evidence>
<name>H3B968_LATCH</name>
<keyword evidence="4" id="KW-0732">Signal</keyword>
<dbReference type="Pfam" id="PF25987">
    <property type="entry name" value="PRRT3"/>
    <property type="match status" value="1"/>
</dbReference>
<organism evidence="10 11">
    <name type="scientific">Latimeria chalumnae</name>
    <name type="common">Coelacanth</name>
    <dbReference type="NCBI Taxonomy" id="7897"/>
    <lineage>
        <taxon>Eukaryota</taxon>
        <taxon>Metazoa</taxon>
        <taxon>Chordata</taxon>
        <taxon>Craniata</taxon>
        <taxon>Vertebrata</taxon>
        <taxon>Euteleostomi</taxon>
        <taxon>Coelacanthiformes</taxon>
        <taxon>Coelacanthidae</taxon>
        <taxon>Latimeria</taxon>
    </lineage>
</organism>
<reference evidence="11" key="1">
    <citation type="submission" date="2011-08" db="EMBL/GenBank/DDBJ databases">
        <title>The draft genome of Latimeria chalumnae.</title>
        <authorList>
            <person name="Di Palma F."/>
            <person name="Alfoldi J."/>
            <person name="Johnson J."/>
            <person name="Berlin A."/>
            <person name="Gnerre S."/>
            <person name="Jaffe D."/>
            <person name="MacCallum I."/>
            <person name="Young S."/>
            <person name="Walker B.J."/>
            <person name="Lander E."/>
            <person name="Lindblad-Toh K."/>
        </authorList>
    </citation>
    <scope>NUCLEOTIDE SEQUENCE [LARGE SCALE GENOMIC DNA]</scope>
    <source>
        <strain evidence="11">Wild caught</strain>
    </source>
</reference>
<keyword evidence="2" id="KW-0597">Phosphoprotein</keyword>
<reference evidence="10" key="2">
    <citation type="submission" date="2025-08" db="UniProtKB">
        <authorList>
            <consortium name="Ensembl"/>
        </authorList>
    </citation>
    <scope>IDENTIFICATION</scope>
</reference>
<dbReference type="Ensembl" id="ENSLACT00000018572.1">
    <property type="protein sequence ID" value="ENSLACP00000018439.1"/>
    <property type="gene ID" value="ENSLACG00000016239.1"/>
</dbReference>
<evidence type="ECO:0000256" key="3">
    <source>
        <dbReference type="ARBA" id="ARBA00022692"/>
    </source>
</evidence>
<dbReference type="PANTHER" id="PTHR47400:SF1">
    <property type="entry name" value="PROLINE-RICH TRANSMEMBRANE PROTEIN 3"/>
    <property type="match status" value="1"/>
</dbReference>
<feature type="region of interest" description="Disordered" evidence="7">
    <location>
        <begin position="476"/>
        <end position="509"/>
    </location>
</feature>
<reference evidence="10" key="3">
    <citation type="submission" date="2025-09" db="UniProtKB">
        <authorList>
            <consortium name="Ensembl"/>
        </authorList>
    </citation>
    <scope>IDENTIFICATION</scope>
</reference>
<evidence type="ECO:0000313" key="11">
    <source>
        <dbReference type="Proteomes" id="UP000008672"/>
    </source>
</evidence>
<keyword evidence="6 8" id="KW-0472">Membrane</keyword>
<feature type="domain" description="Proline-rich transmembrane protein 3/4" evidence="9">
    <location>
        <begin position="50"/>
        <end position="329"/>
    </location>
</feature>
<feature type="transmembrane region" description="Helical" evidence="8">
    <location>
        <begin position="208"/>
        <end position="227"/>
    </location>
</feature>
<dbReference type="InterPro" id="IPR043242">
    <property type="entry name" value="PRRT3"/>
</dbReference>
<dbReference type="GeneTree" id="ENSGT00730000111360"/>
<protein>
    <recommendedName>
        <fullName evidence="9">Proline-rich transmembrane protein 3/4 domain-containing protein</fullName>
    </recommendedName>
</protein>
<evidence type="ECO:0000256" key="2">
    <source>
        <dbReference type="ARBA" id="ARBA00022553"/>
    </source>
</evidence>
<evidence type="ECO:0000256" key="6">
    <source>
        <dbReference type="ARBA" id="ARBA00023136"/>
    </source>
</evidence>
<evidence type="ECO:0000256" key="1">
    <source>
        <dbReference type="ARBA" id="ARBA00004141"/>
    </source>
</evidence>
<dbReference type="InterPro" id="IPR059081">
    <property type="entry name" value="PRRT3-4"/>
</dbReference>
<feature type="transmembrane region" description="Helical" evidence="8">
    <location>
        <begin position="72"/>
        <end position="93"/>
    </location>
</feature>
<dbReference type="Proteomes" id="UP000008672">
    <property type="component" value="Unassembled WGS sequence"/>
</dbReference>
<comment type="subcellular location">
    <subcellularLocation>
        <location evidence="1">Membrane</location>
        <topology evidence="1">Multi-pass membrane protein</topology>
    </subcellularLocation>
</comment>
<dbReference type="PANTHER" id="PTHR47400">
    <property type="entry name" value="PROLINE-RICH TRANSMEMBRANE PROTEIN 3"/>
    <property type="match status" value="1"/>
</dbReference>
<sequence length="586" mass="65704">QSHGSERRGHVEVKTQRNTPILRLPEAPADLPFENRSSTQACRGASCSFQMSNKTLLRWNDLKNTLSFAWEMHIYGTGTLFLILSLISVINLIGSPIMHVPDLALIMIANAVLFLIGILRAVYLFTDPYSTTSKLPSNAALVLYNVTFPLAISVFGVLVLLMLKMARLQVLPSRIQSLTLLSVVAILHCVILLTGDLLFYLLNPAVNVVLQVLSVSWGTFLVLGYLITYYKQLQDRTLKRLQSSSRVMVVSSVFGVLCCGLQVYAVLWLYGILGKKREFSWSWWFLQFWYRIFELAMCFSMSFVASYAFCQQRGRSDHTCWTKVVQYFCNYSKTEAPEYPNNCYDWASSPQDKPANNDISKNLIRNQPENVPLKTLKENNENKAKITFYNNGGSSTSLKESVLSLTDFDLRPPSPINLSKSIDEALFSEHLFKDSIFQNSSLQNVIADTSIPLEFKRRSSNPDCLYSLARCSSLADVTTPSSSDHPGENPQLTNKLQRPASGTSLDSLSKGSLKISWNPWRHGLSSAETIPPEDLSSVHLAPQEGQLEDLEASSEIQDPEKEARKSFIEISKQIDSQSVSSDTIEL</sequence>
<evidence type="ECO:0000259" key="9">
    <source>
        <dbReference type="Pfam" id="PF25987"/>
    </source>
</evidence>
<evidence type="ECO:0000256" key="8">
    <source>
        <dbReference type="SAM" id="Phobius"/>
    </source>
</evidence>
<feature type="transmembrane region" description="Helical" evidence="8">
    <location>
        <begin position="178"/>
        <end position="202"/>
    </location>
</feature>
<proteinExistence type="predicted"/>
<evidence type="ECO:0000256" key="5">
    <source>
        <dbReference type="ARBA" id="ARBA00022989"/>
    </source>
</evidence>
<dbReference type="EMBL" id="AFYH01078290">
    <property type="status" value="NOT_ANNOTATED_CDS"/>
    <property type="molecule type" value="Genomic_DNA"/>
</dbReference>
<dbReference type="HOGENOM" id="CLU_013021_0_0_1"/>
<feature type="transmembrane region" description="Helical" evidence="8">
    <location>
        <begin position="146"/>
        <end position="166"/>
    </location>
</feature>